<feature type="region of interest" description="Disordered" evidence="1">
    <location>
        <begin position="75"/>
        <end position="108"/>
    </location>
</feature>
<organism evidence="2 3">
    <name type="scientific">Araneus ventricosus</name>
    <name type="common">Orbweaver spider</name>
    <name type="synonym">Epeira ventricosa</name>
    <dbReference type="NCBI Taxonomy" id="182803"/>
    <lineage>
        <taxon>Eukaryota</taxon>
        <taxon>Metazoa</taxon>
        <taxon>Ecdysozoa</taxon>
        <taxon>Arthropoda</taxon>
        <taxon>Chelicerata</taxon>
        <taxon>Arachnida</taxon>
        <taxon>Araneae</taxon>
        <taxon>Araneomorphae</taxon>
        <taxon>Entelegynae</taxon>
        <taxon>Araneoidea</taxon>
        <taxon>Araneidae</taxon>
        <taxon>Araneus</taxon>
    </lineage>
</organism>
<evidence type="ECO:0000256" key="1">
    <source>
        <dbReference type="SAM" id="MobiDB-lite"/>
    </source>
</evidence>
<protein>
    <submittedName>
        <fullName evidence="2">Uncharacterized protein</fullName>
    </submittedName>
</protein>
<dbReference type="EMBL" id="BGPR01104387">
    <property type="protein sequence ID" value="GBM69499.1"/>
    <property type="molecule type" value="Genomic_DNA"/>
</dbReference>
<gene>
    <name evidence="2" type="ORF">AVEN_85078_1</name>
</gene>
<dbReference type="AlphaFoldDB" id="A0A4Y2HWX4"/>
<evidence type="ECO:0000313" key="2">
    <source>
        <dbReference type="EMBL" id="GBM69499.1"/>
    </source>
</evidence>
<comment type="caution">
    <text evidence="2">The sequence shown here is derived from an EMBL/GenBank/DDBJ whole genome shotgun (WGS) entry which is preliminary data.</text>
</comment>
<sequence length="108" mass="12239">MHNITTIIWLILGEADKPDVSETEHASPWSEEYVCVLPVDSLETINSPRQLLQSIVLKLLTENAPIDSNAREKTIDSFEKADQSTVPKTRHHQLGFDSIDSPSMFKEY</sequence>
<reference evidence="2 3" key="1">
    <citation type="journal article" date="2019" name="Sci. Rep.">
        <title>Orb-weaving spider Araneus ventricosus genome elucidates the spidroin gene catalogue.</title>
        <authorList>
            <person name="Kono N."/>
            <person name="Nakamura H."/>
            <person name="Ohtoshi R."/>
            <person name="Moran D.A.P."/>
            <person name="Shinohara A."/>
            <person name="Yoshida Y."/>
            <person name="Fujiwara M."/>
            <person name="Mori M."/>
            <person name="Tomita M."/>
            <person name="Arakawa K."/>
        </authorList>
    </citation>
    <scope>NUCLEOTIDE SEQUENCE [LARGE SCALE GENOMIC DNA]</scope>
</reference>
<accession>A0A4Y2HWX4</accession>
<evidence type="ECO:0000313" key="3">
    <source>
        <dbReference type="Proteomes" id="UP000499080"/>
    </source>
</evidence>
<proteinExistence type="predicted"/>
<keyword evidence="3" id="KW-1185">Reference proteome</keyword>
<name>A0A4Y2HWX4_ARAVE</name>
<dbReference type="Proteomes" id="UP000499080">
    <property type="component" value="Unassembled WGS sequence"/>
</dbReference>